<evidence type="ECO:0000313" key="1">
    <source>
        <dbReference type="EMBL" id="GAH32407.1"/>
    </source>
</evidence>
<proteinExistence type="predicted"/>
<sequence length="78" mass="9460">MHESIAKLNSINKNDALKTKKEIRKEKRINRKLERIWNNKQSRKFWTTEMKLGEGGKSIHRFYPSHDINFKQLFCKEL</sequence>
<comment type="caution">
    <text evidence="1">The sequence shown here is derived from an EMBL/GenBank/DDBJ whole genome shotgun (WGS) entry which is preliminary data.</text>
</comment>
<organism evidence="1">
    <name type="scientific">marine sediment metagenome</name>
    <dbReference type="NCBI Taxonomy" id="412755"/>
    <lineage>
        <taxon>unclassified sequences</taxon>
        <taxon>metagenomes</taxon>
        <taxon>ecological metagenomes</taxon>
    </lineage>
</organism>
<reference evidence="1" key="1">
    <citation type="journal article" date="2014" name="Front. Microbiol.">
        <title>High frequency of phylogenetically diverse reductive dehalogenase-homologous genes in deep subseafloor sedimentary metagenomes.</title>
        <authorList>
            <person name="Kawai M."/>
            <person name="Futagami T."/>
            <person name="Toyoda A."/>
            <person name="Takaki Y."/>
            <person name="Nishi S."/>
            <person name="Hori S."/>
            <person name="Arai W."/>
            <person name="Tsubouchi T."/>
            <person name="Morono Y."/>
            <person name="Uchiyama I."/>
            <person name="Ito T."/>
            <person name="Fujiyama A."/>
            <person name="Inagaki F."/>
            <person name="Takami H."/>
        </authorList>
    </citation>
    <scope>NUCLEOTIDE SEQUENCE</scope>
    <source>
        <strain evidence="1">Expedition CK06-06</strain>
    </source>
</reference>
<accession>X1EIH2</accession>
<protein>
    <submittedName>
        <fullName evidence="1">Uncharacterized protein</fullName>
    </submittedName>
</protein>
<dbReference type="AlphaFoldDB" id="X1EIH2"/>
<name>X1EIH2_9ZZZZ</name>
<gene>
    <name evidence="1" type="ORF">S03H2_19785</name>
</gene>
<dbReference type="EMBL" id="BARU01010365">
    <property type="protein sequence ID" value="GAH32407.1"/>
    <property type="molecule type" value="Genomic_DNA"/>
</dbReference>